<dbReference type="InterPro" id="IPR036257">
    <property type="entry name" value="Cyt_c_oxidase_su2_TM_sf"/>
</dbReference>
<evidence type="ECO:0000256" key="13">
    <source>
        <dbReference type="ARBA" id="ARBA00024688"/>
    </source>
</evidence>
<evidence type="ECO:0000256" key="2">
    <source>
        <dbReference type="ARBA" id="ARBA00007866"/>
    </source>
</evidence>
<dbReference type="GO" id="GO:0005507">
    <property type="term" value="F:copper ion binding"/>
    <property type="evidence" value="ECO:0007669"/>
    <property type="project" value="InterPro"/>
</dbReference>
<keyword evidence="9" id="KW-0249">Electron transport</keyword>
<dbReference type="PROSITE" id="PS50857">
    <property type="entry name" value="COX2_CUA"/>
    <property type="match status" value="1"/>
</dbReference>
<keyword evidence="10 16" id="KW-1133">Transmembrane helix</keyword>
<evidence type="ECO:0000256" key="15">
    <source>
        <dbReference type="ARBA" id="ARBA00047816"/>
    </source>
</evidence>
<feature type="transmembrane region" description="Helical" evidence="16">
    <location>
        <begin position="51"/>
        <end position="76"/>
    </location>
</feature>
<comment type="catalytic activity">
    <reaction evidence="15">
        <text>4 Fe(II)-[cytochrome c] + O2 + 8 H(+)(in) = 4 Fe(III)-[cytochrome c] + 2 H2O + 4 H(+)(out)</text>
        <dbReference type="Rhea" id="RHEA:11436"/>
        <dbReference type="Rhea" id="RHEA-COMP:10350"/>
        <dbReference type="Rhea" id="RHEA-COMP:14399"/>
        <dbReference type="ChEBI" id="CHEBI:15377"/>
        <dbReference type="ChEBI" id="CHEBI:15378"/>
        <dbReference type="ChEBI" id="CHEBI:15379"/>
        <dbReference type="ChEBI" id="CHEBI:29033"/>
        <dbReference type="ChEBI" id="CHEBI:29034"/>
        <dbReference type="EC" id="7.1.1.9"/>
    </reaction>
</comment>
<evidence type="ECO:0000256" key="8">
    <source>
        <dbReference type="ARBA" id="ARBA00022967"/>
    </source>
</evidence>
<gene>
    <name evidence="18" type="ORF">GCM10011399_28000</name>
</gene>
<dbReference type="GO" id="GO:0042773">
    <property type="term" value="P:ATP synthesis coupled electron transport"/>
    <property type="evidence" value="ECO:0007669"/>
    <property type="project" value="TreeGrafter"/>
</dbReference>
<evidence type="ECO:0000256" key="1">
    <source>
        <dbReference type="ARBA" id="ARBA00004141"/>
    </source>
</evidence>
<keyword evidence="5" id="KW-0679">Respiratory chain</keyword>
<evidence type="ECO:0000256" key="4">
    <source>
        <dbReference type="ARBA" id="ARBA00022448"/>
    </source>
</evidence>
<dbReference type="GO" id="GO:0004129">
    <property type="term" value="F:cytochrome-c oxidase activity"/>
    <property type="evidence" value="ECO:0007669"/>
    <property type="project" value="UniProtKB-EC"/>
</dbReference>
<dbReference type="Gene3D" id="1.10.287.90">
    <property type="match status" value="1"/>
</dbReference>
<dbReference type="PRINTS" id="PR01166">
    <property type="entry name" value="CYCOXIDASEII"/>
</dbReference>
<evidence type="ECO:0000313" key="18">
    <source>
        <dbReference type="EMBL" id="GGF33292.1"/>
    </source>
</evidence>
<dbReference type="EMBL" id="BMGP01000005">
    <property type="protein sequence ID" value="GGF33292.1"/>
    <property type="molecule type" value="Genomic_DNA"/>
</dbReference>
<evidence type="ECO:0000256" key="6">
    <source>
        <dbReference type="ARBA" id="ARBA00022692"/>
    </source>
</evidence>
<name>A0A917BAU0_9MICO</name>
<keyword evidence="11" id="KW-0186">Copper</keyword>
<organism evidence="18 19">
    <name type="scientific">Subtercola lobariae</name>
    <dbReference type="NCBI Taxonomy" id="1588641"/>
    <lineage>
        <taxon>Bacteria</taxon>
        <taxon>Bacillati</taxon>
        <taxon>Actinomycetota</taxon>
        <taxon>Actinomycetes</taxon>
        <taxon>Micrococcales</taxon>
        <taxon>Microbacteriaceae</taxon>
        <taxon>Subtercola</taxon>
    </lineage>
</organism>
<comment type="function">
    <text evidence="13">Subunits I and II form the functional core of the enzyme complex. Electrons originating in cytochrome c are transferred via heme a and Cu(A) to the binuclear center formed by heme a3 and Cu(B).</text>
</comment>
<reference evidence="18 19" key="1">
    <citation type="journal article" date="2014" name="Int. J. Syst. Evol. Microbiol.">
        <title>Complete genome sequence of Corynebacterium casei LMG S-19264T (=DSM 44701T), isolated from a smear-ripened cheese.</title>
        <authorList>
            <consortium name="US DOE Joint Genome Institute (JGI-PGF)"/>
            <person name="Walter F."/>
            <person name="Albersmeier A."/>
            <person name="Kalinowski J."/>
            <person name="Ruckert C."/>
        </authorList>
    </citation>
    <scope>NUCLEOTIDE SEQUENCE [LARGE SCALE GENOMIC DNA]</scope>
    <source>
        <strain evidence="18 19">CGMCC 1.12976</strain>
    </source>
</reference>
<dbReference type="InterPro" id="IPR045187">
    <property type="entry name" value="CcO_II"/>
</dbReference>
<dbReference type="PANTHER" id="PTHR22888:SF9">
    <property type="entry name" value="CYTOCHROME C OXIDASE SUBUNIT 2"/>
    <property type="match status" value="1"/>
</dbReference>
<dbReference type="InterPro" id="IPR002429">
    <property type="entry name" value="CcO_II-like_C"/>
</dbReference>
<dbReference type="PROSITE" id="PS51257">
    <property type="entry name" value="PROKAR_LIPOPROTEIN"/>
    <property type="match status" value="1"/>
</dbReference>
<dbReference type="InterPro" id="IPR014222">
    <property type="entry name" value="Cyt_c_oxidase_su2"/>
</dbReference>
<dbReference type="GO" id="GO:0016491">
    <property type="term" value="F:oxidoreductase activity"/>
    <property type="evidence" value="ECO:0007669"/>
    <property type="project" value="InterPro"/>
</dbReference>
<comment type="caution">
    <text evidence="18">The sequence shown here is derived from an EMBL/GenBank/DDBJ whole genome shotgun (WGS) entry which is preliminary data.</text>
</comment>
<evidence type="ECO:0000256" key="10">
    <source>
        <dbReference type="ARBA" id="ARBA00022989"/>
    </source>
</evidence>
<keyword evidence="8" id="KW-1278">Translocase</keyword>
<evidence type="ECO:0000256" key="11">
    <source>
        <dbReference type="ARBA" id="ARBA00023008"/>
    </source>
</evidence>
<evidence type="ECO:0000256" key="7">
    <source>
        <dbReference type="ARBA" id="ARBA00022723"/>
    </source>
</evidence>
<evidence type="ECO:0000256" key="16">
    <source>
        <dbReference type="SAM" id="Phobius"/>
    </source>
</evidence>
<feature type="transmembrane region" description="Helical" evidence="16">
    <location>
        <begin position="97"/>
        <end position="115"/>
    </location>
</feature>
<comment type="similarity">
    <text evidence="2">Belongs to the cytochrome c oxidase subunit 2 family.</text>
</comment>
<evidence type="ECO:0000256" key="5">
    <source>
        <dbReference type="ARBA" id="ARBA00022660"/>
    </source>
</evidence>
<keyword evidence="4" id="KW-0813">Transport</keyword>
<dbReference type="PANTHER" id="PTHR22888">
    <property type="entry name" value="CYTOCHROME C OXIDASE, SUBUNIT II"/>
    <property type="match status" value="1"/>
</dbReference>
<dbReference type="CDD" id="cd13919">
    <property type="entry name" value="CuRO_HCO_II_like_5"/>
    <property type="match status" value="1"/>
</dbReference>
<keyword evidence="7" id="KW-0479">Metal-binding</keyword>
<dbReference type="AlphaFoldDB" id="A0A917BAU0"/>
<protein>
    <recommendedName>
        <fullName evidence="3">cytochrome-c oxidase</fullName>
        <ecNumber evidence="3">7.1.1.9</ecNumber>
    </recommendedName>
    <alternativeName>
        <fullName evidence="14">Cytochrome aa3 subunit 2</fullName>
    </alternativeName>
</protein>
<evidence type="ECO:0000256" key="3">
    <source>
        <dbReference type="ARBA" id="ARBA00012949"/>
    </source>
</evidence>
<dbReference type="EC" id="7.1.1.9" evidence="3"/>
<keyword evidence="6 16" id="KW-0812">Transmembrane</keyword>
<evidence type="ECO:0000313" key="19">
    <source>
        <dbReference type="Proteomes" id="UP000598775"/>
    </source>
</evidence>
<dbReference type="SUPFAM" id="SSF49503">
    <property type="entry name" value="Cupredoxins"/>
    <property type="match status" value="1"/>
</dbReference>
<dbReference type="Gene3D" id="2.60.40.420">
    <property type="entry name" value="Cupredoxins - blue copper proteins"/>
    <property type="match status" value="1"/>
</dbReference>
<dbReference type="InterPro" id="IPR008972">
    <property type="entry name" value="Cupredoxin"/>
</dbReference>
<keyword evidence="19" id="KW-1185">Reference proteome</keyword>
<dbReference type="RefSeq" id="WP_188679240.1">
    <property type="nucleotide sequence ID" value="NZ_BMGP01000005.1"/>
</dbReference>
<dbReference type="GO" id="GO:0016020">
    <property type="term" value="C:membrane"/>
    <property type="evidence" value="ECO:0007669"/>
    <property type="project" value="UniProtKB-SubCell"/>
</dbReference>
<dbReference type="NCBIfam" id="TIGR02866">
    <property type="entry name" value="CoxB"/>
    <property type="match status" value="1"/>
</dbReference>
<dbReference type="Proteomes" id="UP000598775">
    <property type="component" value="Unassembled WGS sequence"/>
</dbReference>
<accession>A0A917BAU0</accession>
<dbReference type="Pfam" id="PF00116">
    <property type="entry name" value="COX2"/>
    <property type="match status" value="1"/>
</dbReference>
<evidence type="ECO:0000256" key="14">
    <source>
        <dbReference type="ARBA" id="ARBA00031399"/>
    </source>
</evidence>
<keyword evidence="12 16" id="KW-0472">Membrane</keyword>
<sequence>MRSNRRLRWVAIPVVVTVGLLLAGCSQQQLQGFLPAEPGTTNNTDKVTGLWVTSWIVLLAVGIITWGLTIWAVVVFRRRRGQTGLPVQLRYNMPIEIFYTIVPLILVLGFFAFTAQDQAEIEQPYAQPDQTISVYGKQWAWDFNYVDQNTYTAGVQAASPDSSSAGSDANSALVESQIPTLYLPVGKKITIELHSRDVIHSFWVIDFLYKKDMIPGKTNYMYVTPERIGTFAGKCAELCGEYHSDMLFNVKVVSQADFDAYTASLKAAGNVGQLGDDYNRNTNLPGGVSPLDEGADAFGAQPPAEPNPAAIADTVGSAITTSTN</sequence>
<evidence type="ECO:0000256" key="9">
    <source>
        <dbReference type="ARBA" id="ARBA00022982"/>
    </source>
</evidence>
<dbReference type="SUPFAM" id="SSF81464">
    <property type="entry name" value="Cytochrome c oxidase subunit II-like, transmembrane region"/>
    <property type="match status" value="1"/>
</dbReference>
<evidence type="ECO:0000256" key="12">
    <source>
        <dbReference type="ARBA" id="ARBA00023136"/>
    </source>
</evidence>
<evidence type="ECO:0000259" key="17">
    <source>
        <dbReference type="PROSITE" id="PS50857"/>
    </source>
</evidence>
<dbReference type="PROSITE" id="PS00078">
    <property type="entry name" value="COX2"/>
    <property type="match status" value="1"/>
</dbReference>
<proteinExistence type="inferred from homology"/>
<feature type="domain" description="Cytochrome oxidase subunit II copper A binding" evidence="17">
    <location>
        <begin position="127"/>
        <end position="264"/>
    </location>
</feature>
<dbReference type="InterPro" id="IPR001505">
    <property type="entry name" value="Copper_CuA"/>
</dbReference>
<comment type="subcellular location">
    <subcellularLocation>
        <location evidence="1">Membrane</location>
        <topology evidence="1">Multi-pass membrane protein</topology>
    </subcellularLocation>
</comment>